<dbReference type="CDD" id="cd07344">
    <property type="entry name" value="M48_yhfN_like"/>
    <property type="match status" value="1"/>
</dbReference>
<feature type="domain" description="YgjP-like metallopeptidase" evidence="1">
    <location>
        <begin position="28"/>
        <end position="238"/>
    </location>
</feature>
<evidence type="ECO:0000259" key="1">
    <source>
        <dbReference type="Pfam" id="PF01863"/>
    </source>
</evidence>
<sequence length="247" mass="28160">MTAVNGQRRLQLGSKQIDYTLQRSTRRTIGFVISDSGLRVTAPRWVLLRDIELAIHSKETWILAKLQERGERAVERARQQMEWRDGARLPYLGGALTLRVRPASAHSVAVHHDESAGELAVHLPEGAQEQALKDTVRDWLQRQAHALFAQRLPLYAMQLGVQYCAFKLTSARTQWGSCTAKGIIRLNWRLVHFGQAQIDYVIAHELAHLREMNHSPRFWALVASVFPDYAAARKVLRERGPEMLPVF</sequence>
<organism evidence="2 3">
    <name type="scientific">Noviherbaspirillum suwonense</name>
    <dbReference type="NCBI Taxonomy" id="1224511"/>
    <lineage>
        <taxon>Bacteria</taxon>
        <taxon>Pseudomonadati</taxon>
        <taxon>Pseudomonadota</taxon>
        <taxon>Betaproteobacteria</taxon>
        <taxon>Burkholderiales</taxon>
        <taxon>Oxalobacteraceae</taxon>
        <taxon>Noviherbaspirillum</taxon>
    </lineage>
</organism>
<gene>
    <name evidence="2" type="ORF">SAMN06295970_10173</name>
</gene>
<comment type="caution">
    <text evidence="2">The sequence shown here is derived from an EMBL/GenBank/DDBJ whole genome shotgun (WGS) entry which is preliminary data.</text>
</comment>
<evidence type="ECO:0000313" key="2">
    <source>
        <dbReference type="EMBL" id="SMP41292.1"/>
    </source>
</evidence>
<dbReference type="Gene3D" id="3.30.2010.10">
    <property type="entry name" value="Metalloproteases ('zincins'), catalytic domain"/>
    <property type="match status" value="1"/>
</dbReference>
<dbReference type="EMBL" id="FXUL01000001">
    <property type="protein sequence ID" value="SMP41292.1"/>
    <property type="molecule type" value="Genomic_DNA"/>
</dbReference>
<dbReference type="PANTHER" id="PTHR30399:SF1">
    <property type="entry name" value="UTP PYROPHOSPHATASE"/>
    <property type="match status" value="1"/>
</dbReference>
<accession>A0ABY1PPG9</accession>
<dbReference type="Proteomes" id="UP001158049">
    <property type="component" value="Unassembled WGS sequence"/>
</dbReference>
<dbReference type="InterPro" id="IPR002725">
    <property type="entry name" value="YgjP-like_metallopeptidase"/>
</dbReference>
<proteinExistence type="predicted"/>
<protein>
    <recommendedName>
        <fullName evidence="1">YgjP-like metallopeptidase domain-containing protein</fullName>
    </recommendedName>
</protein>
<dbReference type="PANTHER" id="PTHR30399">
    <property type="entry name" value="UNCHARACTERIZED PROTEIN YGJP"/>
    <property type="match status" value="1"/>
</dbReference>
<reference evidence="2 3" key="1">
    <citation type="submission" date="2017-05" db="EMBL/GenBank/DDBJ databases">
        <authorList>
            <person name="Varghese N."/>
            <person name="Submissions S."/>
        </authorList>
    </citation>
    <scope>NUCLEOTIDE SEQUENCE [LARGE SCALE GENOMIC DNA]</scope>
    <source>
        <strain evidence="2 3">DSM 26001</strain>
    </source>
</reference>
<dbReference type="Pfam" id="PF01863">
    <property type="entry name" value="YgjP-like"/>
    <property type="match status" value="1"/>
</dbReference>
<name>A0ABY1PPG9_9BURK</name>
<keyword evidence="3" id="KW-1185">Reference proteome</keyword>
<dbReference type="InterPro" id="IPR053136">
    <property type="entry name" value="UTP_pyrophosphatase-like"/>
</dbReference>
<evidence type="ECO:0000313" key="3">
    <source>
        <dbReference type="Proteomes" id="UP001158049"/>
    </source>
</evidence>